<feature type="chain" id="PRO_5003279076" description="Dipeptide epimerase" evidence="8">
    <location>
        <begin position="28"/>
        <end position="385"/>
    </location>
</feature>
<comment type="caution">
    <text evidence="10">The sequence shown here is derived from an EMBL/GenBank/DDBJ whole genome shotgun (WGS) entry which is preliminary data.</text>
</comment>
<dbReference type="RefSeq" id="WP_007327594.1">
    <property type="nucleotide sequence ID" value="NZ_AFAR01000185.1"/>
</dbReference>
<dbReference type="InterPro" id="IPR029017">
    <property type="entry name" value="Enolase-like_N"/>
</dbReference>
<evidence type="ECO:0000313" key="11">
    <source>
        <dbReference type="Proteomes" id="UP000006222"/>
    </source>
</evidence>
<feature type="active site" description="Proton acceptor; specific for (S)-substrate epimerization" evidence="5">
    <location>
        <position position="298"/>
    </location>
</feature>
<evidence type="ECO:0000256" key="4">
    <source>
        <dbReference type="ARBA" id="ARBA00023235"/>
    </source>
</evidence>
<name>F2AVD4_RHOBT</name>
<evidence type="ECO:0000256" key="1">
    <source>
        <dbReference type="ARBA" id="ARBA00008031"/>
    </source>
</evidence>
<dbReference type="Gene3D" id="3.30.390.10">
    <property type="entry name" value="Enolase-like, N-terminal domain"/>
    <property type="match status" value="1"/>
</dbReference>
<dbReference type="PATRIC" id="fig|991778.3.peg.3917"/>
<dbReference type="GO" id="GO:0016855">
    <property type="term" value="F:racemase and epimerase activity, acting on amino acids and derivatives"/>
    <property type="evidence" value="ECO:0007669"/>
    <property type="project" value="UniProtKB-UniRule"/>
</dbReference>
<keyword evidence="2 6" id="KW-0479">Metal-binding</keyword>
<gene>
    <name evidence="10" type="ORF">RBWH47_01789</name>
</gene>
<proteinExistence type="inferred from homology"/>
<dbReference type="Pfam" id="PF02746">
    <property type="entry name" value="MR_MLE_N"/>
    <property type="match status" value="1"/>
</dbReference>
<dbReference type="InterPro" id="IPR006311">
    <property type="entry name" value="TAT_signal"/>
</dbReference>
<dbReference type="PROSITE" id="PS51318">
    <property type="entry name" value="TAT"/>
    <property type="match status" value="1"/>
</dbReference>
<evidence type="ECO:0000256" key="8">
    <source>
        <dbReference type="SAM" id="SignalP"/>
    </source>
</evidence>
<evidence type="ECO:0000256" key="5">
    <source>
        <dbReference type="PIRSR" id="PIRSR634603-1"/>
    </source>
</evidence>
<feature type="signal peptide" evidence="8">
    <location>
        <begin position="1"/>
        <end position="27"/>
    </location>
</feature>
<sequence length="385" mass="42028">MNRGRRVLLKGLGAGALATALPTTMGAAQDASSAPHLTTDLIRNGKMKLSFRPYELQLKHTFTVAGNSRDTTPVVLTEIQYEGLTGYGEASLPPYLGESQQSVMQFLSKVKLESFEDPFLLDEILAYVDSIEEGNRAAKACVDIALHDLMGKLVDQPLHRLWGINPANTPVTSFTIGIDTPEVVKMKTEEAARFKVLKVKLGGGNDREMIDTVRSVTDVPIYVDVNQGWTDKHQALDMTHWLAEQGVEFVEQPLPKTAVEDLAWLTSKSPLPIIADEAFQRLGDVADFQGVYSGINIKLMKSTGLREAQKMITVARALDMKVMIGCMTETSCAVSAAAQLSPLVDWADLDGNLLISNDLYEGVKVIDGKLTLNDLPGIGIRKRTA</sequence>
<dbReference type="Pfam" id="PF13378">
    <property type="entry name" value="MR_MLE_C"/>
    <property type="match status" value="1"/>
</dbReference>
<comment type="cofactor">
    <cofactor evidence="6 7">
        <name>Mg(2+)</name>
        <dbReference type="ChEBI" id="CHEBI:18420"/>
    </cofactor>
    <text evidence="6 7">Binds 1 Mg(2+) ion per subunit.</text>
</comment>
<feature type="binding site" evidence="6">
    <location>
        <position position="276"/>
    </location>
    <ligand>
        <name>Mg(2+)</name>
        <dbReference type="ChEBI" id="CHEBI:18420"/>
    </ligand>
</feature>
<dbReference type="InterPro" id="IPR029065">
    <property type="entry name" value="Enolase_C-like"/>
</dbReference>
<evidence type="ECO:0000313" key="10">
    <source>
        <dbReference type="EMBL" id="EGF26480.1"/>
    </source>
</evidence>
<dbReference type="SFLD" id="SFLDG00180">
    <property type="entry name" value="muconate_cycloisomerase"/>
    <property type="match status" value="1"/>
</dbReference>
<dbReference type="GO" id="GO:0046872">
    <property type="term" value="F:metal ion binding"/>
    <property type="evidence" value="ECO:0007669"/>
    <property type="project" value="UniProtKB-KW"/>
</dbReference>
<dbReference type="InterPro" id="IPR036849">
    <property type="entry name" value="Enolase-like_C_sf"/>
</dbReference>
<dbReference type="CDD" id="cd03319">
    <property type="entry name" value="L-Ala-DL-Glu_epimerase"/>
    <property type="match status" value="1"/>
</dbReference>
<feature type="binding site" evidence="6">
    <location>
        <position position="251"/>
    </location>
    <ligand>
        <name>Mg(2+)</name>
        <dbReference type="ChEBI" id="CHEBI:18420"/>
    </ligand>
</feature>
<feature type="domain" description="Mandelate racemase/muconate lactonizing enzyme C-terminal" evidence="9">
    <location>
        <begin position="181"/>
        <end position="272"/>
    </location>
</feature>
<dbReference type="Gene3D" id="3.20.20.120">
    <property type="entry name" value="Enolase-like C-terminal domain"/>
    <property type="match status" value="1"/>
</dbReference>
<dbReference type="Proteomes" id="UP000006222">
    <property type="component" value="Unassembled WGS sequence"/>
</dbReference>
<dbReference type="InterPro" id="IPR013341">
    <property type="entry name" value="Mandelate_racemase_N_dom"/>
</dbReference>
<organism evidence="10 11">
    <name type="scientific">Rhodopirellula baltica WH47</name>
    <dbReference type="NCBI Taxonomy" id="991778"/>
    <lineage>
        <taxon>Bacteria</taxon>
        <taxon>Pseudomonadati</taxon>
        <taxon>Planctomycetota</taxon>
        <taxon>Planctomycetia</taxon>
        <taxon>Pirellulales</taxon>
        <taxon>Pirellulaceae</taxon>
        <taxon>Rhodopirellula</taxon>
    </lineage>
</organism>
<dbReference type="EC" id="5.1.1.-" evidence="7"/>
<dbReference type="SUPFAM" id="SSF54826">
    <property type="entry name" value="Enolase N-terminal domain-like"/>
    <property type="match status" value="1"/>
</dbReference>
<keyword evidence="8" id="KW-0732">Signal</keyword>
<dbReference type="SMART" id="SM00922">
    <property type="entry name" value="MR_MLE"/>
    <property type="match status" value="1"/>
</dbReference>
<dbReference type="EMBL" id="AFAR01000185">
    <property type="protein sequence ID" value="EGF26480.1"/>
    <property type="molecule type" value="Genomic_DNA"/>
</dbReference>
<dbReference type="SUPFAM" id="SSF51604">
    <property type="entry name" value="Enolase C-terminal domain-like"/>
    <property type="match status" value="1"/>
</dbReference>
<comment type="similarity">
    <text evidence="1 7">Belongs to the mandelate racemase/muconate lactonizing enzyme family.</text>
</comment>
<evidence type="ECO:0000256" key="7">
    <source>
        <dbReference type="RuleBase" id="RU366006"/>
    </source>
</evidence>
<dbReference type="InterPro" id="IPR013342">
    <property type="entry name" value="Mandelate_racemase_C"/>
</dbReference>
<protein>
    <recommendedName>
        <fullName evidence="7">Dipeptide epimerase</fullName>
        <ecNumber evidence="7">5.1.1.-</ecNumber>
    </recommendedName>
</protein>
<evidence type="ECO:0000256" key="3">
    <source>
        <dbReference type="ARBA" id="ARBA00022842"/>
    </source>
</evidence>
<dbReference type="InterPro" id="IPR034593">
    <property type="entry name" value="DgoD-like"/>
</dbReference>
<dbReference type="AlphaFoldDB" id="F2AVD4"/>
<dbReference type="SFLD" id="SFLDS00001">
    <property type="entry name" value="Enolase"/>
    <property type="match status" value="1"/>
</dbReference>
<keyword evidence="4 7" id="KW-0413">Isomerase</keyword>
<dbReference type="PANTHER" id="PTHR48080:SF3">
    <property type="entry name" value="ENOLASE SUPERFAMILY MEMBER DDB_G0284701"/>
    <property type="match status" value="1"/>
</dbReference>
<evidence type="ECO:0000256" key="2">
    <source>
        <dbReference type="ARBA" id="ARBA00022723"/>
    </source>
</evidence>
<reference evidence="10 11" key="1">
    <citation type="journal article" date="2013" name="Mar. Genomics">
        <title>Expression of sulfatases in Rhodopirellula baltica and the diversity of sulfatases in the genus Rhodopirellula.</title>
        <authorList>
            <person name="Wegner C.E."/>
            <person name="Richter-Heitmann T."/>
            <person name="Klindworth A."/>
            <person name="Klockow C."/>
            <person name="Richter M."/>
            <person name="Achstetter T."/>
            <person name="Glockner F.O."/>
            <person name="Harder J."/>
        </authorList>
    </citation>
    <scope>NUCLEOTIDE SEQUENCE [LARGE SCALE GENOMIC DNA]</scope>
    <source>
        <strain evidence="10 11">WH47</strain>
    </source>
</reference>
<dbReference type="InterPro" id="IPR034603">
    <property type="entry name" value="Dipeptide_epimerase"/>
</dbReference>
<dbReference type="PANTHER" id="PTHR48080">
    <property type="entry name" value="D-GALACTONATE DEHYDRATASE-RELATED"/>
    <property type="match status" value="1"/>
</dbReference>
<evidence type="ECO:0000256" key="6">
    <source>
        <dbReference type="PIRSR" id="PIRSR634603-3"/>
    </source>
</evidence>
<evidence type="ECO:0000259" key="9">
    <source>
        <dbReference type="SMART" id="SM00922"/>
    </source>
</evidence>
<feature type="active site" description="Proton acceptor; specific for (R)-substrate epimerization" evidence="5">
    <location>
        <position position="200"/>
    </location>
</feature>
<keyword evidence="3 6" id="KW-0460">Magnesium</keyword>
<feature type="binding site" evidence="6">
    <location>
        <position position="224"/>
    </location>
    <ligand>
        <name>Mg(2+)</name>
        <dbReference type="ChEBI" id="CHEBI:18420"/>
    </ligand>
</feature>
<accession>F2AVD4</accession>